<evidence type="ECO:0000256" key="9">
    <source>
        <dbReference type="ARBA" id="ARBA00022989"/>
    </source>
</evidence>
<evidence type="ECO:0000256" key="10">
    <source>
        <dbReference type="ARBA" id="ARBA00023136"/>
    </source>
</evidence>
<dbReference type="PANTHER" id="PTHR47984">
    <property type="entry name" value="OS01G0323000 PROTEIN"/>
    <property type="match status" value="1"/>
</dbReference>
<evidence type="ECO:0000256" key="11">
    <source>
        <dbReference type="ARBA" id="ARBA00047899"/>
    </source>
</evidence>
<proteinExistence type="predicted"/>
<keyword evidence="7" id="KW-0418">Kinase</keyword>
<dbReference type="Gene3D" id="3.30.200.20">
    <property type="entry name" value="Phosphorylase Kinase, domain 1"/>
    <property type="match status" value="1"/>
</dbReference>
<keyword evidence="4" id="KW-0808">Transferase</keyword>
<comment type="caution">
    <text evidence="13">The sequence shown here is derived from an EMBL/GenBank/DDBJ whole genome shotgun (WGS) entry which is preliminary data.</text>
</comment>
<evidence type="ECO:0000256" key="1">
    <source>
        <dbReference type="ARBA" id="ARBA00004167"/>
    </source>
</evidence>
<protein>
    <recommendedName>
        <fullName evidence="2">non-specific serine/threonine protein kinase</fullName>
        <ecNumber evidence="2">2.7.11.1</ecNumber>
    </recommendedName>
</protein>
<keyword evidence="10" id="KW-0472">Membrane</keyword>
<comment type="subcellular location">
    <subcellularLocation>
        <location evidence="1">Membrane</location>
        <topology evidence="1">Single-pass membrane protein</topology>
    </subcellularLocation>
</comment>
<keyword evidence="14" id="KW-1185">Reference proteome</keyword>
<reference evidence="13 14" key="1">
    <citation type="journal article" date="2024" name="G3 (Bethesda)">
        <title>Genome assembly of Hibiscus sabdariffa L. provides insights into metabolisms of medicinal natural products.</title>
        <authorList>
            <person name="Kim T."/>
        </authorList>
    </citation>
    <scope>NUCLEOTIDE SEQUENCE [LARGE SCALE GENOMIC DNA]</scope>
    <source>
        <strain evidence="13">TK-2024</strain>
        <tissue evidence="13">Old leaves</tissue>
    </source>
</reference>
<accession>A0ABR2EMJ7</accession>
<dbReference type="InterPro" id="IPR011009">
    <property type="entry name" value="Kinase-like_dom_sf"/>
</dbReference>
<evidence type="ECO:0000256" key="6">
    <source>
        <dbReference type="ARBA" id="ARBA00022741"/>
    </source>
</evidence>
<sequence length="183" mass="20845">MIKSFDGNKGRWSFVGSNNKVPEHCSDQGTRIEALRNAHKRKVKHSSGLISLVSKEILEIKALNQNDGCFAEEGKIKNANIGRGRWYIMKELEMATRGFTEENVVGEGGYDVVFHGVLQDGSVVIVKSLLNNKYVNSKIYPFVIVSRYCLLLCLFAEKRQNTFWENIYPLDILFMHARSKADR</sequence>
<keyword evidence="8" id="KW-0067">ATP-binding</keyword>
<evidence type="ECO:0000256" key="4">
    <source>
        <dbReference type="ARBA" id="ARBA00022679"/>
    </source>
</evidence>
<dbReference type="SUPFAM" id="SSF56112">
    <property type="entry name" value="Protein kinase-like (PK-like)"/>
    <property type="match status" value="1"/>
</dbReference>
<evidence type="ECO:0000256" key="7">
    <source>
        <dbReference type="ARBA" id="ARBA00022777"/>
    </source>
</evidence>
<evidence type="ECO:0000256" key="2">
    <source>
        <dbReference type="ARBA" id="ARBA00012513"/>
    </source>
</evidence>
<evidence type="ECO:0000256" key="12">
    <source>
        <dbReference type="ARBA" id="ARBA00048679"/>
    </source>
</evidence>
<keyword evidence="6" id="KW-0547">Nucleotide-binding</keyword>
<dbReference type="EMBL" id="JBBPBM010000012">
    <property type="protein sequence ID" value="KAK8563229.1"/>
    <property type="molecule type" value="Genomic_DNA"/>
</dbReference>
<keyword evidence="9" id="KW-1133">Transmembrane helix</keyword>
<evidence type="ECO:0000256" key="8">
    <source>
        <dbReference type="ARBA" id="ARBA00022840"/>
    </source>
</evidence>
<evidence type="ECO:0000313" key="13">
    <source>
        <dbReference type="EMBL" id="KAK8563229.1"/>
    </source>
</evidence>
<dbReference type="InterPro" id="IPR052232">
    <property type="entry name" value="RLK_Ser/Thr-Kinase"/>
</dbReference>
<name>A0ABR2EMJ7_9ROSI</name>
<evidence type="ECO:0000256" key="5">
    <source>
        <dbReference type="ARBA" id="ARBA00022692"/>
    </source>
</evidence>
<comment type="catalytic activity">
    <reaction evidence="11">
        <text>L-threonyl-[protein] + ATP = O-phospho-L-threonyl-[protein] + ADP + H(+)</text>
        <dbReference type="Rhea" id="RHEA:46608"/>
        <dbReference type="Rhea" id="RHEA-COMP:11060"/>
        <dbReference type="Rhea" id="RHEA-COMP:11605"/>
        <dbReference type="ChEBI" id="CHEBI:15378"/>
        <dbReference type="ChEBI" id="CHEBI:30013"/>
        <dbReference type="ChEBI" id="CHEBI:30616"/>
        <dbReference type="ChEBI" id="CHEBI:61977"/>
        <dbReference type="ChEBI" id="CHEBI:456216"/>
        <dbReference type="EC" id="2.7.11.1"/>
    </reaction>
</comment>
<dbReference type="PANTHER" id="PTHR47984:SF31">
    <property type="entry name" value="OS03G0227900 PROTEIN"/>
    <property type="match status" value="1"/>
</dbReference>
<organism evidence="13 14">
    <name type="scientific">Hibiscus sabdariffa</name>
    <name type="common">roselle</name>
    <dbReference type="NCBI Taxonomy" id="183260"/>
    <lineage>
        <taxon>Eukaryota</taxon>
        <taxon>Viridiplantae</taxon>
        <taxon>Streptophyta</taxon>
        <taxon>Embryophyta</taxon>
        <taxon>Tracheophyta</taxon>
        <taxon>Spermatophyta</taxon>
        <taxon>Magnoliopsida</taxon>
        <taxon>eudicotyledons</taxon>
        <taxon>Gunneridae</taxon>
        <taxon>Pentapetalae</taxon>
        <taxon>rosids</taxon>
        <taxon>malvids</taxon>
        <taxon>Malvales</taxon>
        <taxon>Malvaceae</taxon>
        <taxon>Malvoideae</taxon>
        <taxon>Hibiscus</taxon>
    </lineage>
</organism>
<gene>
    <name evidence="13" type="ORF">V6N12_011282</name>
</gene>
<dbReference type="EC" id="2.7.11.1" evidence="2"/>
<evidence type="ECO:0000256" key="3">
    <source>
        <dbReference type="ARBA" id="ARBA00022553"/>
    </source>
</evidence>
<comment type="catalytic activity">
    <reaction evidence="12">
        <text>L-seryl-[protein] + ATP = O-phospho-L-seryl-[protein] + ADP + H(+)</text>
        <dbReference type="Rhea" id="RHEA:17989"/>
        <dbReference type="Rhea" id="RHEA-COMP:9863"/>
        <dbReference type="Rhea" id="RHEA-COMP:11604"/>
        <dbReference type="ChEBI" id="CHEBI:15378"/>
        <dbReference type="ChEBI" id="CHEBI:29999"/>
        <dbReference type="ChEBI" id="CHEBI:30616"/>
        <dbReference type="ChEBI" id="CHEBI:83421"/>
        <dbReference type="ChEBI" id="CHEBI:456216"/>
        <dbReference type="EC" id="2.7.11.1"/>
    </reaction>
</comment>
<keyword evidence="5" id="KW-0812">Transmembrane</keyword>
<evidence type="ECO:0000313" key="14">
    <source>
        <dbReference type="Proteomes" id="UP001472677"/>
    </source>
</evidence>
<dbReference type="Proteomes" id="UP001472677">
    <property type="component" value="Unassembled WGS sequence"/>
</dbReference>
<keyword evidence="3" id="KW-0597">Phosphoprotein</keyword>